<sequence>KGWNITTSGNITTPATEAKVEMGNTVTIDGGNNILLTQTDKKISIATSMTPTFTNVTTGNTVMNNDGLTIKGGPNVTTSGIDAGNKVITNVSNGSISVDSKDAVNGSQLYTVQESVKAAKTEVKAGTNTRVESASATDGHTIYTVHANNTKVTEGSGISVTSTTNEQNETSYTVALNEETKNQLKKEESASAGNSNVNVTLNTSKNSTGGNDYIVTLNNTLDLTKDGSVTIGGTTVNNDGLKITNGPNITSSGIDAGDKKITNVTEGNVSADSKEAVNGSQLYATNQNVT</sequence>
<feature type="compositionally biased region" description="Polar residues" evidence="1">
    <location>
        <begin position="191"/>
        <end position="210"/>
    </location>
</feature>
<gene>
    <name evidence="3" type="ORF">AM202_04212</name>
</gene>
<reference evidence="3 4" key="1">
    <citation type="journal article" date="2010" name="Vet. Microbiol.">
        <title>Production of haemolysins by strains of the Actinobacillus minor/porcitonsillarum complex.</title>
        <authorList>
            <person name="Arya G."/>
            <person name="Niven D.F."/>
        </authorList>
    </citation>
    <scope>NUCLEOTIDE SEQUENCE [LARGE SCALE GENOMIC DNA]</scope>
    <source>
        <strain evidence="4">strain 202</strain>
    </source>
</reference>
<dbReference type="Gene3D" id="1.20.5.170">
    <property type="match status" value="2"/>
</dbReference>
<feature type="non-terminal residue" evidence="3">
    <location>
        <position position="1"/>
    </location>
</feature>
<feature type="domain" description="Trimeric autotransporter adhesin YadA-like stalk" evidence="2">
    <location>
        <begin position="260"/>
        <end position="289"/>
    </location>
</feature>
<accession>A0ABM9YVL8</accession>
<dbReference type="InterPro" id="IPR008635">
    <property type="entry name" value="Coiled_stalk_dom"/>
</dbReference>
<dbReference type="EMBL" id="ACFT01000128">
    <property type="protein sequence ID" value="EEV25396.1"/>
    <property type="molecule type" value="Genomic_DNA"/>
</dbReference>
<evidence type="ECO:0000256" key="1">
    <source>
        <dbReference type="SAM" id="MobiDB-lite"/>
    </source>
</evidence>
<evidence type="ECO:0000259" key="2">
    <source>
        <dbReference type="Pfam" id="PF05662"/>
    </source>
</evidence>
<dbReference type="Proteomes" id="UP000003394">
    <property type="component" value="Unassembled WGS sequence"/>
</dbReference>
<protein>
    <submittedName>
        <fullName evidence="3">YadA domain protein</fullName>
    </submittedName>
</protein>
<organism evidence="3 4">
    <name type="scientific">Actinobacillus minor 202</name>
    <dbReference type="NCBI Taxonomy" id="591023"/>
    <lineage>
        <taxon>Bacteria</taxon>
        <taxon>Pseudomonadati</taxon>
        <taxon>Pseudomonadota</taxon>
        <taxon>Gammaproteobacteria</taxon>
        <taxon>Pasteurellales</taxon>
        <taxon>Pasteurellaceae</taxon>
        <taxon>Actinobacillus</taxon>
    </lineage>
</organism>
<proteinExistence type="predicted"/>
<dbReference type="Gene3D" id="2.20.70.140">
    <property type="match status" value="2"/>
</dbReference>
<comment type="caution">
    <text evidence="3">The sequence shown here is derived from an EMBL/GenBank/DDBJ whole genome shotgun (WGS) entry which is preliminary data.</text>
</comment>
<feature type="domain" description="Trimeric autotransporter adhesin YadA-like stalk" evidence="2">
    <location>
        <begin position="88"/>
        <end position="128"/>
    </location>
</feature>
<dbReference type="InterPro" id="IPR011049">
    <property type="entry name" value="Serralysin-like_metalloprot_C"/>
</dbReference>
<feature type="region of interest" description="Disordered" evidence="1">
    <location>
        <begin position="184"/>
        <end position="210"/>
    </location>
</feature>
<feature type="non-terminal residue" evidence="3">
    <location>
        <position position="290"/>
    </location>
</feature>
<evidence type="ECO:0000313" key="3">
    <source>
        <dbReference type="EMBL" id="EEV25396.1"/>
    </source>
</evidence>
<name>A0ABM9YVL8_9PAST</name>
<dbReference type="SUPFAM" id="SSF101967">
    <property type="entry name" value="Adhesin YadA, collagen-binding domain"/>
    <property type="match status" value="2"/>
</dbReference>
<keyword evidence="4" id="KW-1185">Reference proteome</keyword>
<dbReference type="Pfam" id="PF05662">
    <property type="entry name" value="YadA_stalk"/>
    <property type="match status" value="2"/>
</dbReference>
<evidence type="ECO:0000313" key="4">
    <source>
        <dbReference type="Proteomes" id="UP000003394"/>
    </source>
</evidence>